<comment type="similarity">
    <text evidence="1 5">Belongs to the heat shock protein 90 family.</text>
</comment>
<dbReference type="Gene3D" id="3.30.565.10">
    <property type="entry name" value="Histidine kinase-like ATPase, C-terminal domain"/>
    <property type="match status" value="1"/>
</dbReference>
<dbReference type="InterPro" id="IPR020575">
    <property type="entry name" value="Hsp90_N"/>
</dbReference>
<evidence type="ECO:0000259" key="6">
    <source>
        <dbReference type="SMART" id="SM00387"/>
    </source>
</evidence>
<proteinExistence type="inferred from homology"/>
<keyword evidence="3 5" id="KW-0067">ATP-binding</keyword>
<dbReference type="PIRSF" id="PIRSF002583">
    <property type="entry name" value="Hsp90"/>
    <property type="match status" value="1"/>
</dbReference>
<feature type="region of interest" description="B" evidence="5">
    <location>
        <begin position="329"/>
        <end position="544"/>
    </location>
</feature>
<dbReference type="Pfam" id="PF13589">
    <property type="entry name" value="HATPase_c_3"/>
    <property type="match status" value="1"/>
</dbReference>
<dbReference type="InterPro" id="IPR003594">
    <property type="entry name" value="HATPase_dom"/>
</dbReference>
<evidence type="ECO:0000313" key="7">
    <source>
        <dbReference type="EMBL" id="MBO0332469.1"/>
    </source>
</evidence>
<comment type="caution">
    <text evidence="7">The sequence shown here is derived from an EMBL/GenBank/DDBJ whole genome shotgun (WGS) entry which is preliminary data.</text>
</comment>
<dbReference type="InterPro" id="IPR036890">
    <property type="entry name" value="HATPase_C_sf"/>
</dbReference>
<comment type="subunit">
    <text evidence="5">Homodimer.</text>
</comment>
<reference evidence="7 8" key="1">
    <citation type="submission" date="2021-03" db="EMBL/GenBank/DDBJ databases">
        <title>Sneathiella sp. CAU 1612 isolated from Kang Won-do.</title>
        <authorList>
            <person name="Kim W."/>
        </authorList>
    </citation>
    <scope>NUCLEOTIDE SEQUENCE [LARGE SCALE GENOMIC DNA]</scope>
    <source>
        <strain evidence="7 8">CAU 1612</strain>
    </source>
</reference>
<keyword evidence="8" id="KW-1185">Reference proteome</keyword>
<dbReference type="Pfam" id="PF00183">
    <property type="entry name" value="HSP90"/>
    <property type="match status" value="1"/>
</dbReference>
<dbReference type="InterPro" id="IPR001404">
    <property type="entry name" value="Hsp90_fam"/>
</dbReference>
<evidence type="ECO:0000256" key="2">
    <source>
        <dbReference type="ARBA" id="ARBA00022741"/>
    </source>
</evidence>
<dbReference type="PRINTS" id="PR00775">
    <property type="entry name" value="HEATSHOCK90"/>
</dbReference>
<dbReference type="PANTHER" id="PTHR11528">
    <property type="entry name" value="HEAT SHOCK PROTEIN 90 FAMILY MEMBER"/>
    <property type="match status" value="1"/>
</dbReference>
<evidence type="ECO:0000313" key="8">
    <source>
        <dbReference type="Proteomes" id="UP000664761"/>
    </source>
</evidence>
<keyword evidence="2 5" id="KW-0547">Nucleotide-binding</keyword>
<evidence type="ECO:0000256" key="5">
    <source>
        <dbReference type="HAMAP-Rule" id="MF_00505"/>
    </source>
</evidence>
<dbReference type="HAMAP" id="MF_00505">
    <property type="entry name" value="HSP90"/>
    <property type="match status" value="1"/>
</dbReference>
<feature type="region of interest" description="A; substrate-binding" evidence="5">
    <location>
        <begin position="1"/>
        <end position="328"/>
    </location>
</feature>
<evidence type="ECO:0000256" key="3">
    <source>
        <dbReference type="ARBA" id="ARBA00022840"/>
    </source>
</evidence>
<dbReference type="EMBL" id="JAFLNC010000001">
    <property type="protein sequence ID" value="MBO0332469.1"/>
    <property type="molecule type" value="Genomic_DNA"/>
</dbReference>
<dbReference type="RefSeq" id="WP_207041785.1">
    <property type="nucleotide sequence ID" value="NZ_JAFLNC010000001.1"/>
</dbReference>
<dbReference type="InterPro" id="IPR037196">
    <property type="entry name" value="HSP90_C"/>
</dbReference>
<comment type="function">
    <text evidence="5">Molecular chaperone. Has ATPase activity.</text>
</comment>
<dbReference type="Gene3D" id="3.30.230.80">
    <property type="match status" value="1"/>
</dbReference>
<name>A0ABS3F246_9PROT</name>
<comment type="subcellular location">
    <subcellularLocation>
        <location evidence="5">Cytoplasm</location>
    </subcellularLocation>
</comment>
<gene>
    <name evidence="5 7" type="primary">htpG</name>
    <name evidence="7" type="ORF">J0X12_02510</name>
</gene>
<accession>A0ABS3F246</accession>
<evidence type="ECO:0000256" key="4">
    <source>
        <dbReference type="ARBA" id="ARBA00023186"/>
    </source>
</evidence>
<feature type="domain" description="Histidine kinase/HSP90-like ATPase" evidence="6">
    <location>
        <begin position="26"/>
        <end position="181"/>
    </location>
</feature>
<dbReference type="SMART" id="SM00387">
    <property type="entry name" value="HATPase_c"/>
    <property type="match status" value="1"/>
</dbReference>
<keyword evidence="5" id="KW-0963">Cytoplasm</keyword>
<sequence length="625" mass="70056">MTEQTHEFQAEVAKLLDIVTHSLYSEKEIFLRELVSNASDACDRLRYEALTKPDLIKDDPDFKISISIDEKARTLTIEDNGIGMSEQDMIDNLGTIARSGTSRFSEQLTGDAAKDVTLIGQFGVGFYSAFMVADKVTVTSRRAGEEGATVWSSKGQGSFAVEPATRELRGTEIVLHMRKDAKEYLEPARLRQIIKTYADHIAIPVILKSTKEDEEDETLNTASALWTRQKSEITPEQYTEFYHHVGQAFDTPWLTLHSRAEGRIEYTMLLFVPEQPPFDLFNPERKSRLKLYVKRVFITDDCEELIPAYLRFLRGVVDSEDLPLNVSREMLQHNPVLQKIRNGLVKKVLGELEKKANKDTENFAKFWDNFGAVLKEGIYEDTVNGERILKMALFNSTIKESRTNLNDYIGRMKEGQNAIYYITGEDLEALKSSPQLEGFAAKGIEVLLLADAVDSFWLSRTNEFEGKPFKSVTRGAADLDKVADADEKSEETDKAPPGEMDSLIALFKTVLENKVKDVRISSRLTGSPVCLVADEGDMDIHLEKLLKAHKQFGAGDSLRILELNPKHPLIKKLATSAKEKGTSEAMQDAALLLLDQAHIVEGDPVADPVAFSRRMADFMANSLSA</sequence>
<evidence type="ECO:0000256" key="1">
    <source>
        <dbReference type="ARBA" id="ARBA00008239"/>
    </source>
</evidence>
<dbReference type="SUPFAM" id="SSF110942">
    <property type="entry name" value="HSP90 C-terminal domain"/>
    <property type="match status" value="1"/>
</dbReference>
<organism evidence="7 8">
    <name type="scientific">Sneathiella sedimenti</name>
    <dbReference type="NCBI Taxonomy" id="2816034"/>
    <lineage>
        <taxon>Bacteria</taxon>
        <taxon>Pseudomonadati</taxon>
        <taxon>Pseudomonadota</taxon>
        <taxon>Alphaproteobacteria</taxon>
        <taxon>Sneathiellales</taxon>
        <taxon>Sneathiellaceae</taxon>
        <taxon>Sneathiella</taxon>
    </lineage>
</organism>
<feature type="region of interest" description="C" evidence="5">
    <location>
        <begin position="545"/>
        <end position="625"/>
    </location>
</feature>
<dbReference type="InterPro" id="IPR020568">
    <property type="entry name" value="Ribosomal_Su5_D2-typ_SF"/>
</dbReference>
<dbReference type="SUPFAM" id="SSF55874">
    <property type="entry name" value="ATPase domain of HSP90 chaperone/DNA topoisomerase II/histidine kinase"/>
    <property type="match status" value="1"/>
</dbReference>
<dbReference type="SUPFAM" id="SSF54211">
    <property type="entry name" value="Ribosomal protein S5 domain 2-like"/>
    <property type="match status" value="1"/>
</dbReference>
<dbReference type="Proteomes" id="UP000664761">
    <property type="component" value="Unassembled WGS sequence"/>
</dbReference>
<dbReference type="Gene3D" id="3.40.50.11260">
    <property type="match status" value="1"/>
</dbReference>
<dbReference type="Gene3D" id="1.20.120.790">
    <property type="entry name" value="Heat shock protein 90, C-terminal domain"/>
    <property type="match status" value="1"/>
</dbReference>
<dbReference type="NCBIfam" id="NF003555">
    <property type="entry name" value="PRK05218.1"/>
    <property type="match status" value="1"/>
</dbReference>
<protein>
    <recommendedName>
        <fullName evidence="5">Chaperone protein HtpG</fullName>
    </recommendedName>
    <alternativeName>
        <fullName evidence="5">Heat shock protein HtpG</fullName>
    </alternativeName>
    <alternativeName>
        <fullName evidence="5">High temperature protein G</fullName>
    </alternativeName>
</protein>
<keyword evidence="4 5" id="KW-0143">Chaperone</keyword>
<keyword evidence="5" id="KW-0346">Stress response</keyword>
<dbReference type="CDD" id="cd16927">
    <property type="entry name" value="HATPase_Hsp90-like"/>
    <property type="match status" value="1"/>
</dbReference>